<comment type="caution">
    <text evidence="3">The sequence shown here is derived from an EMBL/GenBank/DDBJ whole genome shotgun (WGS) entry which is preliminary data.</text>
</comment>
<keyword evidence="2" id="KW-1133">Transmembrane helix</keyword>
<reference evidence="3" key="1">
    <citation type="journal article" date="2020" name="Phytopathology">
        <title>Genome Sequence Resources of Colletotrichum truncatum, C. plurivorum, C. musicola, and C. sojae: Four Species Pathogenic to Soybean (Glycine max).</title>
        <authorList>
            <person name="Rogerio F."/>
            <person name="Boufleur T.R."/>
            <person name="Ciampi-Guillardi M."/>
            <person name="Sukno S.A."/>
            <person name="Thon M.R."/>
            <person name="Massola Junior N.S."/>
            <person name="Baroncelli R."/>
        </authorList>
    </citation>
    <scope>NUCLEOTIDE SEQUENCE</scope>
    <source>
        <strain evidence="3">LFN00145</strain>
    </source>
</reference>
<dbReference type="CDD" id="cd12087">
    <property type="entry name" value="TM_EGFR-like"/>
    <property type="match status" value="1"/>
</dbReference>
<gene>
    <name evidence="3" type="ORF">CPLU01_09247</name>
</gene>
<proteinExistence type="predicted"/>
<keyword evidence="2" id="KW-0472">Membrane</keyword>
<evidence type="ECO:0000313" key="3">
    <source>
        <dbReference type="EMBL" id="KAF6827174.1"/>
    </source>
</evidence>
<evidence type="ECO:0000256" key="1">
    <source>
        <dbReference type="SAM" id="MobiDB-lite"/>
    </source>
</evidence>
<keyword evidence="4" id="KW-1185">Reference proteome</keyword>
<evidence type="ECO:0000256" key="2">
    <source>
        <dbReference type="SAM" id="Phobius"/>
    </source>
</evidence>
<feature type="transmembrane region" description="Helical" evidence="2">
    <location>
        <begin position="164"/>
        <end position="187"/>
    </location>
</feature>
<sequence>MRLGVSVAALAAGQGSSCFVPNSTERHLLNNGVNDTYRPCSPLSEGHSMCCNTQPGDQCRDDGLCWNPRMRFLWRESCTDQTWESPRCLKLCINDEARTGGYPSSQMDVRITECPDGSLCCGEPDEAIACCTAGTGKRIVNGQVVDASASSSAGGGGSSVDMRVVGGSVAGAVVAGVLALAVAFYWYKRRKRRAGEAAGNKKSTAGEMRQGHAAVPTELPPDSLPPAELPPDAYPRAEAPSDQR</sequence>
<accession>A0A8H6K931</accession>
<evidence type="ECO:0000313" key="4">
    <source>
        <dbReference type="Proteomes" id="UP000654918"/>
    </source>
</evidence>
<dbReference type="Proteomes" id="UP000654918">
    <property type="component" value="Unassembled WGS sequence"/>
</dbReference>
<organism evidence="3 4">
    <name type="scientific">Colletotrichum plurivorum</name>
    <dbReference type="NCBI Taxonomy" id="2175906"/>
    <lineage>
        <taxon>Eukaryota</taxon>
        <taxon>Fungi</taxon>
        <taxon>Dikarya</taxon>
        <taxon>Ascomycota</taxon>
        <taxon>Pezizomycotina</taxon>
        <taxon>Sordariomycetes</taxon>
        <taxon>Hypocreomycetidae</taxon>
        <taxon>Glomerellales</taxon>
        <taxon>Glomerellaceae</taxon>
        <taxon>Colletotrichum</taxon>
        <taxon>Colletotrichum orchidearum species complex</taxon>
    </lineage>
</organism>
<keyword evidence="2" id="KW-0812">Transmembrane</keyword>
<feature type="region of interest" description="Disordered" evidence="1">
    <location>
        <begin position="196"/>
        <end position="244"/>
    </location>
</feature>
<dbReference type="EMBL" id="WIGO01000142">
    <property type="protein sequence ID" value="KAF6827174.1"/>
    <property type="molecule type" value="Genomic_DNA"/>
</dbReference>
<feature type="compositionally biased region" description="Pro residues" evidence="1">
    <location>
        <begin position="218"/>
        <end position="233"/>
    </location>
</feature>
<name>A0A8H6K931_9PEZI</name>
<protein>
    <submittedName>
        <fullName evidence="3">Uncharacterized protein</fullName>
    </submittedName>
</protein>
<dbReference type="AlphaFoldDB" id="A0A8H6K931"/>